<evidence type="ECO:0000313" key="4">
    <source>
        <dbReference type="EMBL" id="SUZ82584.1"/>
    </source>
</evidence>
<sequence>MTDDRRRPAIRPALPDGDLHELISGSGIRRVHVLAWRDLDDPEAGGSELHGHEVLKRWAAAGLAVCMRTSAVPDGPERVVRDGYEVIRRSGRYRVFPASILGEMTGRQGRRDALVEVWNGVPFLTPLWGRGPRMVIQHHDHTAMWPLVLSPGLARLGSLLERRLAPPFYRSTPVVTLSRSSADDLVAGLGHRPYGVHVVEPGIDRRYTPGGAPDAVPLVLSVGRLMPSKRVDVLLRAVAEARLAVGGIRLEVIGEGPEEGPLRTLATDLGMESSVAFRGRVSDEGLVDAYRRATVLASASISEGWGMTITEAAACGTPAVVTDISGHRDAVRDGHSGLLADGPADLAARLIEVVGDPDRRAALSAGGILMAARFDWDRTATEAFRVLASTAGGQ</sequence>
<feature type="domain" description="Glycosyl transferase family 1" evidence="3">
    <location>
        <begin position="213"/>
        <end position="365"/>
    </location>
</feature>
<organism evidence="4">
    <name type="scientific">marine metagenome</name>
    <dbReference type="NCBI Taxonomy" id="408172"/>
    <lineage>
        <taxon>unclassified sequences</taxon>
        <taxon>metagenomes</taxon>
        <taxon>ecological metagenomes</taxon>
    </lineage>
</organism>
<name>A0A381QUF9_9ZZZZ</name>
<dbReference type="PANTHER" id="PTHR12526">
    <property type="entry name" value="GLYCOSYLTRANSFERASE"/>
    <property type="match status" value="1"/>
</dbReference>
<reference evidence="4" key="1">
    <citation type="submission" date="2018-05" db="EMBL/GenBank/DDBJ databases">
        <authorList>
            <person name="Lanie J.A."/>
            <person name="Ng W.-L."/>
            <person name="Kazmierczak K.M."/>
            <person name="Andrzejewski T.M."/>
            <person name="Davidsen T.M."/>
            <person name="Wayne K.J."/>
            <person name="Tettelin H."/>
            <person name="Glass J.I."/>
            <person name="Rusch D."/>
            <person name="Podicherti R."/>
            <person name="Tsui H.-C.T."/>
            <person name="Winkler M.E."/>
        </authorList>
    </citation>
    <scope>NUCLEOTIDE SEQUENCE</scope>
</reference>
<proteinExistence type="predicted"/>
<dbReference type="AlphaFoldDB" id="A0A381QUF9"/>
<evidence type="ECO:0000256" key="1">
    <source>
        <dbReference type="ARBA" id="ARBA00022676"/>
    </source>
</evidence>
<gene>
    <name evidence="4" type="ORF">METZ01_LOCUS35438</name>
</gene>
<evidence type="ECO:0000256" key="2">
    <source>
        <dbReference type="ARBA" id="ARBA00022679"/>
    </source>
</evidence>
<dbReference type="EMBL" id="UINC01001514">
    <property type="protein sequence ID" value="SUZ82584.1"/>
    <property type="molecule type" value="Genomic_DNA"/>
</dbReference>
<accession>A0A381QUF9</accession>
<dbReference type="GO" id="GO:0016757">
    <property type="term" value="F:glycosyltransferase activity"/>
    <property type="evidence" value="ECO:0007669"/>
    <property type="project" value="UniProtKB-KW"/>
</dbReference>
<dbReference type="CDD" id="cd03801">
    <property type="entry name" value="GT4_PimA-like"/>
    <property type="match status" value="1"/>
</dbReference>
<dbReference type="InterPro" id="IPR001296">
    <property type="entry name" value="Glyco_trans_1"/>
</dbReference>
<keyword evidence="2" id="KW-0808">Transferase</keyword>
<dbReference type="Gene3D" id="3.40.50.2000">
    <property type="entry name" value="Glycogen Phosphorylase B"/>
    <property type="match status" value="2"/>
</dbReference>
<protein>
    <recommendedName>
        <fullName evidence="3">Glycosyl transferase family 1 domain-containing protein</fullName>
    </recommendedName>
</protein>
<keyword evidence="1" id="KW-0328">Glycosyltransferase</keyword>
<dbReference type="PANTHER" id="PTHR12526:SF510">
    <property type="entry name" value="D-INOSITOL 3-PHOSPHATE GLYCOSYLTRANSFERASE"/>
    <property type="match status" value="1"/>
</dbReference>
<dbReference type="SUPFAM" id="SSF53756">
    <property type="entry name" value="UDP-Glycosyltransferase/glycogen phosphorylase"/>
    <property type="match status" value="1"/>
</dbReference>
<evidence type="ECO:0000259" key="3">
    <source>
        <dbReference type="Pfam" id="PF00534"/>
    </source>
</evidence>
<dbReference type="Pfam" id="PF00534">
    <property type="entry name" value="Glycos_transf_1"/>
    <property type="match status" value="1"/>
</dbReference>